<evidence type="ECO:0000313" key="7">
    <source>
        <dbReference type="Proteomes" id="UP001409585"/>
    </source>
</evidence>
<keyword evidence="2" id="KW-0805">Transcription regulation</keyword>
<reference evidence="7" key="1">
    <citation type="journal article" date="2019" name="Int. J. Syst. Evol. Microbiol.">
        <title>The Global Catalogue of Microorganisms (GCM) 10K type strain sequencing project: providing services to taxonomists for standard genome sequencing and annotation.</title>
        <authorList>
            <consortium name="The Broad Institute Genomics Platform"/>
            <consortium name="The Broad Institute Genome Sequencing Center for Infectious Disease"/>
            <person name="Wu L."/>
            <person name="Ma J."/>
        </authorList>
    </citation>
    <scope>NUCLEOTIDE SEQUENCE [LARGE SCALE GENOMIC DNA]</scope>
    <source>
        <strain evidence="7">JCM 19134</strain>
    </source>
</reference>
<keyword evidence="4" id="KW-0804">Transcription</keyword>
<protein>
    <submittedName>
        <fullName evidence="6">LysR substrate-binding domain-containing protein</fullName>
    </submittedName>
</protein>
<evidence type="ECO:0000256" key="4">
    <source>
        <dbReference type="ARBA" id="ARBA00023163"/>
    </source>
</evidence>
<dbReference type="InterPro" id="IPR036390">
    <property type="entry name" value="WH_DNA-bd_sf"/>
</dbReference>
<dbReference type="Pfam" id="PF03466">
    <property type="entry name" value="LysR_substrate"/>
    <property type="match status" value="1"/>
</dbReference>
<accession>A0AAV3U1B2</accession>
<dbReference type="PANTHER" id="PTHR30579">
    <property type="entry name" value="TRANSCRIPTIONAL REGULATOR"/>
    <property type="match status" value="1"/>
</dbReference>
<keyword evidence="3" id="KW-0238">DNA-binding</keyword>
<evidence type="ECO:0000313" key="6">
    <source>
        <dbReference type="EMBL" id="GAA4940385.1"/>
    </source>
</evidence>
<evidence type="ECO:0000256" key="3">
    <source>
        <dbReference type="ARBA" id="ARBA00023125"/>
    </source>
</evidence>
<dbReference type="Proteomes" id="UP001409585">
    <property type="component" value="Unassembled WGS sequence"/>
</dbReference>
<dbReference type="EMBL" id="BAABLX010000011">
    <property type="protein sequence ID" value="GAA4940385.1"/>
    <property type="molecule type" value="Genomic_DNA"/>
</dbReference>
<dbReference type="InterPro" id="IPR000847">
    <property type="entry name" value="LysR_HTH_N"/>
</dbReference>
<dbReference type="AlphaFoldDB" id="A0AAV3U1B2"/>
<sequence length="282" mass="30385">MRNIPSDLLRAFVTVVESGGYTAAADVLGRSQPAVSLQIKRLQDFVGQKLMERVGPPVELNSHGRVLYRYAKQILALNDRLLAEFQTTAVIGRVHFGIPSEFATTVLPKIVGQFARAYPNITLEVTSALSKALLSEPQRNQFDLVLALHDRPETAGNALVKEEELVWVGNGRESLAENSPIPLIVAPDGCVYRGRALARLRTEGLSWRVTYTNPDLSGITAAINEGLGITPLARSTVPENLSVLKPSPLLPSLGTVGVSLTRPSNNQSEAVGLLADFVASSI</sequence>
<dbReference type="SUPFAM" id="SSF53850">
    <property type="entry name" value="Periplasmic binding protein-like II"/>
    <property type="match status" value="1"/>
</dbReference>
<dbReference type="SUPFAM" id="SSF46785">
    <property type="entry name" value="Winged helix' DNA-binding domain"/>
    <property type="match status" value="1"/>
</dbReference>
<proteinExistence type="inferred from homology"/>
<dbReference type="Gene3D" id="3.40.190.10">
    <property type="entry name" value="Periplasmic binding protein-like II"/>
    <property type="match status" value="2"/>
</dbReference>
<comment type="similarity">
    <text evidence="1">Belongs to the LysR transcriptional regulatory family.</text>
</comment>
<dbReference type="InterPro" id="IPR005119">
    <property type="entry name" value="LysR_subst-bd"/>
</dbReference>
<evidence type="ECO:0000259" key="5">
    <source>
        <dbReference type="PROSITE" id="PS50931"/>
    </source>
</evidence>
<dbReference type="PRINTS" id="PR00039">
    <property type="entry name" value="HTHLYSR"/>
</dbReference>
<gene>
    <name evidence="6" type="ORF">GCM10025791_18350</name>
</gene>
<evidence type="ECO:0000256" key="2">
    <source>
        <dbReference type="ARBA" id="ARBA00023015"/>
    </source>
</evidence>
<dbReference type="Pfam" id="PF00126">
    <property type="entry name" value="HTH_1"/>
    <property type="match status" value="1"/>
</dbReference>
<feature type="domain" description="HTH lysR-type" evidence="5">
    <location>
        <begin position="4"/>
        <end position="61"/>
    </location>
</feature>
<dbReference type="Gene3D" id="1.10.10.10">
    <property type="entry name" value="Winged helix-like DNA-binding domain superfamily/Winged helix DNA-binding domain"/>
    <property type="match status" value="1"/>
</dbReference>
<dbReference type="InterPro" id="IPR050176">
    <property type="entry name" value="LTTR"/>
</dbReference>
<name>A0AAV3U1B2_9ALTE</name>
<dbReference type="GO" id="GO:0003700">
    <property type="term" value="F:DNA-binding transcription factor activity"/>
    <property type="evidence" value="ECO:0007669"/>
    <property type="project" value="InterPro"/>
</dbReference>
<keyword evidence="7" id="KW-1185">Reference proteome</keyword>
<dbReference type="PANTHER" id="PTHR30579:SF7">
    <property type="entry name" value="HTH-TYPE TRANSCRIPTIONAL REGULATOR LRHA-RELATED"/>
    <property type="match status" value="1"/>
</dbReference>
<dbReference type="InterPro" id="IPR036388">
    <property type="entry name" value="WH-like_DNA-bd_sf"/>
</dbReference>
<dbReference type="PROSITE" id="PS50931">
    <property type="entry name" value="HTH_LYSR"/>
    <property type="match status" value="1"/>
</dbReference>
<organism evidence="6 7">
    <name type="scientific">Halioxenophilus aromaticivorans</name>
    <dbReference type="NCBI Taxonomy" id="1306992"/>
    <lineage>
        <taxon>Bacteria</taxon>
        <taxon>Pseudomonadati</taxon>
        <taxon>Pseudomonadota</taxon>
        <taxon>Gammaproteobacteria</taxon>
        <taxon>Alteromonadales</taxon>
        <taxon>Alteromonadaceae</taxon>
        <taxon>Halioxenophilus</taxon>
    </lineage>
</organism>
<dbReference type="RefSeq" id="WP_345420540.1">
    <property type="nucleotide sequence ID" value="NZ_AP031496.1"/>
</dbReference>
<comment type="caution">
    <text evidence="6">The sequence shown here is derived from an EMBL/GenBank/DDBJ whole genome shotgun (WGS) entry which is preliminary data.</text>
</comment>
<dbReference type="GO" id="GO:0003677">
    <property type="term" value="F:DNA binding"/>
    <property type="evidence" value="ECO:0007669"/>
    <property type="project" value="UniProtKB-KW"/>
</dbReference>
<evidence type="ECO:0000256" key="1">
    <source>
        <dbReference type="ARBA" id="ARBA00009437"/>
    </source>
</evidence>